<comment type="caution">
    <text evidence="2">The sequence shown here is derived from an EMBL/GenBank/DDBJ whole genome shotgun (WGS) entry which is preliminary data.</text>
</comment>
<proteinExistence type="predicted"/>
<evidence type="ECO:0000256" key="1">
    <source>
        <dbReference type="SAM" id="MobiDB-lite"/>
    </source>
</evidence>
<gene>
    <name evidence="2" type="ORF">HHI36_012813</name>
</gene>
<dbReference type="AlphaFoldDB" id="A0ABD2NGH8"/>
<organism evidence="2 3">
    <name type="scientific">Cryptolaemus montrouzieri</name>
    <dbReference type="NCBI Taxonomy" id="559131"/>
    <lineage>
        <taxon>Eukaryota</taxon>
        <taxon>Metazoa</taxon>
        <taxon>Ecdysozoa</taxon>
        <taxon>Arthropoda</taxon>
        <taxon>Hexapoda</taxon>
        <taxon>Insecta</taxon>
        <taxon>Pterygota</taxon>
        <taxon>Neoptera</taxon>
        <taxon>Endopterygota</taxon>
        <taxon>Coleoptera</taxon>
        <taxon>Polyphaga</taxon>
        <taxon>Cucujiformia</taxon>
        <taxon>Coccinelloidea</taxon>
        <taxon>Coccinellidae</taxon>
        <taxon>Scymninae</taxon>
        <taxon>Scymnini</taxon>
        <taxon>Cryptolaemus</taxon>
    </lineage>
</organism>
<keyword evidence="3" id="KW-1185">Reference proteome</keyword>
<accession>A0ABD2NGH8</accession>
<evidence type="ECO:0000313" key="3">
    <source>
        <dbReference type="Proteomes" id="UP001516400"/>
    </source>
</evidence>
<reference evidence="2 3" key="1">
    <citation type="journal article" date="2021" name="BMC Biol.">
        <title>Horizontally acquired antibacterial genes associated with adaptive radiation of ladybird beetles.</title>
        <authorList>
            <person name="Li H.S."/>
            <person name="Tang X.F."/>
            <person name="Huang Y.H."/>
            <person name="Xu Z.Y."/>
            <person name="Chen M.L."/>
            <person name="Du X.Y."/>
            <person name="Qiu B.Y."/>
            <person name="Chen P.T."/>
            <person name="Zhang W."/>
            <person name="Slipinski A."/>
            <person name="Escalona H.E."/>
            <person name="Waterhouse R.M."/>
            <person name="Zwick A."/>
            <person name="Pang H."/>
        </authorList>
    </citation>
    <scope>NUCLEOTIDE SEQUENCE [LARGE SCALE GENOMIC DNA]</scope>
    <source>
        <strain evidence="2">SYSU2018</strain>
    </source>
</reference>
<dbReference type="EMBL" id="JABFTP020000103">
    <property type="protein sequence ID" value="KAL3277467.1"/>
    <property type="molecule type" value="Genomic_DNA"/>
</dbReference>
<feature type="region of interest" description="Disordered" evidence="1">
    <location>
        <begin position="84"/>
        <end position="105"/>
    </location>
</feature>
<dbReference type="Proteomes" id="UP001516400">
    <property type="component" value="Unassembled WGS sequence"/>
</dbReference>
<evidence type="ECO:0000313" key="2">
    <source>
        <dbReference type="EMBL" id="KAL3277467.1"/>
    </source>
</evidence>
<sequence>MKACFISPNIDMETYHSKLDDIFNATNRHDVEEVAGEAAPKRPAMRKVLPIDGFARAWTSLQATLPDMIYQRIKKATEMATDTSGNIGQRYTGIQRESTDAKKRPLQQGEDICGNLLQGALMQTHCGT</sequence>
<name>A0ABD2NGH8_9CUCU</name>
<protein>
    <submittedName>
        <fullName evidence="2">Uncharacterized protein</fullName>
    </submittedName>
</protein>